<dbReference type="Proteomes" id="UP001066276">
    <property type="component" value="Chromosome 10"/>
</dbReference>
<proteinExistence type="predicted"/>
<evidence type="ECO:0000313" key="3">
    <source>
        <dbReference type="Proteomes" id="UP001066276"/>
    </source>
</evidence>
<feature type="compositionally biased region" description="Low complexity" evidence="1">
    <location>
        <begin position="43"/>
        <end position="53"/>
    </location>
</feature>
<feature type="region of interest" description="Disordered" evidence="1">
    <location>
        <begin position="1"/>
        <end position="80"/>
    </location>
</feature>
<accession>A0AAV7MC17</accession>
<comment type="caution">
    <text evidence="2">The sequence shown here is derived from an EMBL/GenBank/DDBJ whole genome shotgun (WGS) entry which is preliminary data.</text>
</comment>
<evidence type="ECO:0000256" key="1">
    <source>
        <dbReference type="SAM" id="MobiDB-lite"/>
    </source>
</evidence>
<dbReference type="EMBL" id="JANPWB010000014">
    <property type="protein sequence ID" value="KAJ1100330.1"/>
    <property type="molecule type" value="Genomic_DNA"/>
</dbReference>
<protein>
    <submittedName>
        <fullName evidence="2">Uncharacterized protein</fullName>
    </submittedName>
</protein>
<dbReference type="AlphaFoldDB" id="A0AAV7MC17"/>
<name>A0AAV7MC17_PLEWA</name>
<feature type="compositionally biased region" description="Basic residues" evidence="1">
    <location>
        <begin position="19"/>
        <end position="32"/>
    </location>
</feature>
<evidence type="ECO:0000313" key="2">
    <source>
        <dbReference type="EMBL" id="KAJ1100330.1"/>
    </source>
</evidence>
<reference evidence="2" key="1">
    <citation type="journal article" date="2022" name="bioRxiv">
        <title>Sequencing and chromosome-scale assembly of the giantPleurodeles waltlgenome.</title>
        <authorList>
            <person name="Brown T."/>
            <person name="Elewa A."/>
            <person name="Iarovenko S."/>
            <person name="Subramanian E."/>
            <person name="Araus A.J."/>
            <person name="Petzold A."/>
            <person name="Susuki M."/>
            <person name="Suzuki K.-i.T."/>
            <person name="Hayashi T."/>
            <person name="Toyoda A."/>
            <person name="Oliveira C."/>
            <person name="Osipova E."/>
            <person name="Leigh N.D."/>
            <person name="Simon A."/>
            <person name="Yun M.H."/>
        </authorList>
    </citation>
    <scope>NUCLEOTIDE SEQUENCE</scope>
    <source>
        <strain evidence="2">20211129_DDA</strain>
        <tissue evidence="2">Liver</tissue>
    </source>
</reference>
<keyword evidence="3" id="KW-1185">Reference proteome</keyword>
<gene>
    <name evidence="2" type="ORF">NDU88_005416</name>
</gene>
<sequence>MVRAGGGATPTLGPSWTRTRPRCQNWRRRRRSAVSPGAGDYLGPGLPLQPAPQTIDAAPRRSTRTAQAAAAPLETSVTGAELKTNPAAQIKTGAQNRSAALTGYVELEIDRTQQRTPKHKQSEDTG</sequence>
<organism evidence="2 3">
    <name type="scientific">Pleurodeles waltl</name>
    <name type="common">Iberian ribbed newt</name>
    <dbReference type="NCBI Taxonomy" id="8319"/>
    <lineage>
        <taxon>Eukaryota</taxon>
        <taxon>Metazoa</taxon>
        <taxon>Chordata</taxon>
        <taxon>Craniata</taxon>
        <taxon>Vertebrata</taxon>
        <taxon>Euteleostomi</taxon>
        <taxon>Amphibia</taxon>
        <taxon>Batrachia</taxon>
        <taxon>Caudata</taxon>
        <taxon>Salamandroidea</taxon>
        <taxon>Salamandridae</taxon>
        <taxon>Pleurodelinae</taxon>
        <taxon>Pleurodeles</taxon>
    </lineage>
</organism>